<gene>
    <name evidence="2" type="ORF">PDMSB3_2765</name>
</gene>
<evidence type="ECO:0000313" key="3">
    <source>
        <dbReference type="Proteomes" id="UP000325811"/>
    </source>
</evidence>
<name>A0A5Q4ZNZ1_9BURK</name>
<keyword evidence="3" id="KW-1185">Reference proteome</keyword>
<proteinExistence type="predicted"/>
<sequence length="70" mass="7827">MPLNAAAFPGALDKCALGPRKMQDLAQGYGLEVAYMPASPLLEYNPRQGSTTRRRHPRNYCKGARHIRRS</sequence>
<feature type="compositionally biased region" description="Basic residues" evidence="1">
    <location>
        <begin position="52"/>
        <end position="70"/>
    </location>
</feature>
<dbReference type="Proteomes" id="UP000325811">
    <property type="component" value="Chromosome II"/>
</dbReference>
<dbReference type="KEGG" id="pdio:PDMSB3_2765.1"/>
<evidence type="ECO:0000256" key="1">
    <source>
        <dbReference type="SAM" id="MobiDB-lite"/>
    </source>
</evidence>
<feature type="region of interest" description="Disordered" evidence="1">
    <location>
        <begin position="43"/>
        <end position="70"/>
    </location>
</feature>
<accession>A0A5Q4ZNZ1</accession>
<dbReference type="EMBL" id="LR699554">
    <property type="protein sequence ID" value="VVD34049.1"/>
    <property type="molecule type" value="Genomic_DNA"/>
</dbReference>
<protein>
    <submittedName>
        <fullName evidence="2">Uncharacterized protein</fullName>
    </submittedName>
</protein>
<organism evidence="2 3">
    <name type="scientific">Paraburkholderia dioscoreae</name>
    <dbReference type="NCBI Taxonomy" id="2604047"/>
    <lineage>
        <taxon>Bacteria</taxon>
        <taxon>Pseudomonadati</taxon>
        <taxon>Pseudomonadota</taxon>
        <taxon>Betaproteobacteria</taxon>
        <taxon>Burkholderiales</taxon>
        <taxon>Burkholderiaceae</taxon>
        <taxon>Paraburkholderia</taxon>
    </lineage>
</organism>
<dbReference type="AlphaFoldDB" id="A0A5Q4ZNZ1"/>
<evidence type="ECO:0000313" key="2">
    <source>
        <dbReference type="EMBL" id="VVD34049.1"/>
    </source>
</evidence>
<reference evidence="2 3" key="1">
    <citation type="submission" date="2019-08" db="EMBL/GenBank/DDBJ databases">
        <authorList>
            <person name="Herpell B J."/>
        </authorList>
    </citation>
    <scope>NUCLEOTIDE SEQUENCE [LARGE SCALE GENOMIC DNA]</scope>
    <source>
        <strain evidence="3">Msb3</strain>
    </source>
</reference>